<dbReference type="Proteomes" id="UP000688137">
    <property type="component" value="Unassembled WGS sequence"/>
</dbReference>
<organism evidence="1 2">
    <name type="scientific">Paramecium primaurelia</name>
    <dbReference type="NCBI Taxonomy" id="5886"/>
    <lineage>
        <taxon>Eukaryota</taxon>
        <taxon>Sar</taxon>
        <taxon>Alveolata</taxon>
        <taxon>Ciliophora</taxon>
        <taxon>Intramacronucleata</taxon>
        <taxon>Oligohymenophorea</taxon>
        <taxon>Peniculida</taxon>
        <taxon>Parameciidae</taxon>
        <taxon>Paramecium</taxon>
    </lineage>
</organism>
<gene>
    <name evidence="1" type="ORF">PPRIM_AZ9-3.1.T1320130</name>
</gene>
<accession>A0A8S1PUS4</accession>
<evidence type="ECO:0000313" key="2">
    <source>
        <dbReference type="Proteomes" id="UP000688137"/>
    </source>
</evidence>
<evidence type="ECO:0000313" key="1">
    <source>
        <dbReference type="EMBL" id="CAD8107067.1"/>
    </source>
</evidence>
<dbReference type="EMBL" id="CAJJDM010000135">
    <property type="protein sequence ID" value="CAD8107067.1"/>
    <property type="molecule type" value="Genomic_DNA"/>
</dbReference>
<dbReference type="AlphaFoldDB" id="A0A8S1PUS4"/>
<reference evidence="1" key="1">
    <citation type="submission" date="2021-01" db="EMBL/GenBank/DDBJ databases">
        <authorList>
            <consortium name="Genoscope - CEA"/>
            <person name="William W."/>
        </authorList>
    </citation>
    <scope>NUCLEOTIDE SEQUENCE</scope>
</reference>
<proteinExistence type="predicted"/>
<sequence>MTVFQAIKQVVIPNEKFNSKKGAIKPKLLLKNQYYIVYSL</sequence>
<protein>
    <submittedName>
        <fullName evidence="1">Uncharacterized protein</fullName>
    </submittedName>
</protein>
<name>A0A8S1PUS4_PARPR</name>
<comment type="caution">
    <text evidence="1">The sequence shown here is derived from an EMBL/GenBank/DDBJ whole genome shotgun (WGS) entry which is preliminary data.</text>
</comment>
<keyword evidence="2" id="KW-1185">Reference proteome</keyword>